<dbReference type="PANTHER" id="PTHR12966:SF0">
    <property type="entry name" value="NADH DEHYDROGENASE [UBIQUINONE] 1 ALPHA SUBCOMPLEX SUBUNIT 13"/>
    <property type="match status" value="1"/>
</dbReference>
<comment type="subcellular location">
    <subcellularLocation>
        <location evidence="1 11">Mitochondrion inner membrane</location>
        <topology evidence="1 11">Single-pass membrane protein</topology>
        <orientation evidence="1 11">Matrix side</orientation>
    </subcellularLocation>
</comment>
<dbReference type="AlphaFoldDB" id="A0AAV6WLH6"/>
<dbReference type="EMBL" id="WHWC01000014">
    <property type="protein sequence ID" value="KAG8369740.1"/>
    <property type="molecule type" value="Genomic_DNA"/>
</dbReference>
<keyword evidence="3 11" id="KW-0813">Transport</keyword>
<dbReference type="GO" id="GO:0005743">
    <property type="term" value="C:mitochondrial inner membrane"/>
    <property type="evidence" value="ECO:0007669"/>
    <property type="project" value="UniProtKB-SubCell"/>
</dbReference>
<evidence type="ECO:0000256" key="11">
    <source>
        <dbReference type="RuleBase" id="RU368034"/>
    </source>
</evidence>
<dbReference type="Proteomes" id="UP000826271">
    <property type="component" value="Unassembled WGS sequence"/>
</dbReference>
<evidence type="ECO:0000256" key="3">
    <source>
        <dbReference type="ARBA" id="ARBA00022448"/>
    </source>
</evidence>
<comment type="caution">
    <text evidence="12">The sequence shown here is derived from an EMBL/GenBank/DDBJ whole genome shotgun (WGS) entry which is preliminary data.</text>
</comment>
<keyword evidence="13" id="KW-1185">Reference proteome</keyword>
<keyword evidence="7 11" id="KW-0249">Electron transport</keyword>
<protein>
    <recommendedName>
        <fullName evidence="11">NADH dehydrogenase [ubiquinone] 1 alpha subcomplex subunit 13</fullName>
    </recommendedName>
</protein>
<evidence type="ECO:0000256" key="1">
    <source>
        <dbReference type="ARBA" id="ARBA00004298"/>
    </source>
</evidence>
<keyword evidence="6 11" id="KW-0999">Mitochondrion inner membrane</keyword>
<proteinExistence type="inferred from homology"/>
<evidence type="ECO:0000256" key="10">
    <source>
        <dbReference type="ARBA" id="ARBA00023136"/>
    </source>
</evidence>
<dbReference type="PANTHER" id="PTHR12966">
    <property type="entry name" value="NADH DEHYDROGENASE UBIQUINONE 1 ALPHA SUBCOMPLEX SUBUNIT 13"/>
    <property type="match status" value="1"/>
</dbReference>
<dbReference type="GO" id="GO:0045271">
    <property type="term" value="C:respiratory chain complex I"/>
    <property type="evidence" value="ECO:0007669"/>
    <property type="project" value="UniProtKB-UniRule"/>
</dbReference>
<keyword evidence="4 11" id="KW-0679">Respiratory chain</keyword>
<keyword evidence="8" id="KW-1133">Transmembrane helix</keyword>
<evidence type="ECO:0000256" key="5">
    <source>
        <dbReference type="ARBA" id="ARBA00022692"/>
    </source>
</evidence>
<evidence type="ECO:0000256" key="9">
    <source>
        <dbReference type="ARBA" id="ARBA00023128"/>
    </source>
</evidence>
<dbReference type="InterPro" id="IPR009346">
    <property type="entry name" value="GRIM-19"/>
</dbReference>
<reference evidence="12" key="1">
    <citation type="submission" date="2019-10" db="EMBL/GenBank/DDBJ databases">
        <authorList>
            <person name="Zhang R."/>
            <person name="Pan Y."/>
            <person name="Wang J."/>
            <person name="Ma R."/>
            <person name="Yu S."/>
        </authorList>
    </citation>
    <scope>NUCLEOTIDE SEQUENCE</scope>
    <source>
        <strain evidence="12">LA-IB0</strain>
        <tissue evidence="12">Leaf</tissue>
    </source>
</reference>
<dbReference type="Pfam" id="PF06212">
    <property type="entry name" value="GRIM-19"/>
    <property type="match status" value="1"/>
</dbReference>
<comment type="function">
    <text evidence="11">Complex I functions in the transfer of electrons from NADH to the respiratory chain. Accessory subunit of the mitochondrial membrane respiratory chain NADH dehydrogenase (Complex I), that is believed not to be involved in catalysis.</text>
</comment>
<evidence type="ECO:0000256" key="2">
    <source>
        <dbReference type="ARBA" id="ARBA00007312"/>
    </source>
</evidence>
<evidence type="ECO:0000256" key="8">
    <source>
        <dbReference type="ARBA" id="ARBA00022989"/>
    </source>
</evidence>
<sequence>MDDVDAKCYFLDHCNVSKRRSIIYVELIKKGELQKGNDKGVFKVVDEKYDDENDESCRNEYFNINVEEPRVYDITSASGCEGDILNELMSGENVLHQDTISIASALTPNRQSPDMHSSWLHTFGSIDKASAIKENGSKTMFLLKFSVVQKESCPLHRAIKEEKYAARRAILPILQAEEDERFVKEWKKYLEEEARIMKDVPGWKVGDNVYH</sequence>
<keyword evidence="10" id="KW-0472">Membrane</keyword>
<keyword evidence="5" id="KW-0812">Transmembrane</keyword>
<evidence type="ECO:0000256" key="6">
    <source>
        <dbReference type="ARBA" id="ARBA00022792"/>
    </source>
</evidence>
<keyword evidence="9 11" id="KW-0496">Mitochondrion</keyword>
<gene>
    <name evidence="12" type="ORF">BUALT_Bualt14G0045200</name>
</gene>
<name>A0AAV6WLH6_9LAMI</name>
<evidence type="ECO:0000256" key="4">
    <source>
        <dbReference type="ARBA" id="ARBA00022660"/>
    </source>
</evidence>
<comment type="similarity">
    <text evidence="2 11">Belongs to the complex I NDUFA13 subunit family.</text>
</comment>
<evidence type="ECO:0000313" key="13">
    <source>
        <dbReference type="Proteomes" id="UP000826271"/>
    </source>
</evidence>
<evidence type="ECO:0000313" key="12">
    <source>
        <dbReference type="EMBL" id="KAG8369740.1"/>
    </source>
</evidence>
<accession>A0AAV6WLH6</accession>
<organism evidence="12 13">
    <name type="scientific">Buddleja alternifolia</name>
    <dbReference type="NCBI Taxonomy" id="168488"/>
    <lineage>
        <taxon>Eukaryota</taxon>
        <taxon>Viridiplantae</taxon>
        <taxon>Streptophyta</taxon>
        <taxon>Embryophyta</taxon>
        <taxon>Tracheophyta</taxon>
        <taxon>Spermatophyta</taxon>
        <taxon>Magnoliopsida</taxon>
        <taxon>eudicotyledons</taxon>
        <taxon>Gunneridae</taxon>
        <taxon>Pentapetalae</taxon>
        <taxon>asterids</taxon>
        <taxon>lamiids</taxon>
        <taxon>Lamiales</taxon>
        <taxon>Scrophulariaceae</taxon>
        <taxon>Buddlejeae</taxon>
        <taxon>Buddleja</taxon>
    </lineage>
</organism>
<evidence type="ECO:0000256" key="7">
    <source>
        <dbReference type="ARBA" id="ARBA00022982"/>
    </source>
</evidence>